<dbReference type="Gene3D" id="3.40.50.720">
    <property type="entry name" value="NAD(P)-binding Rossmann-like Domain"/>
    <property type="match status" value="1"/>
</dbReference>
<dbReference type="InterPro" id="IPR036291">
    <property type="entry name" value="NAD(P)-bd_dom_sf"/>
</dbReference>
<protein>
    <submittedName>
        <fullName evidence="2">NAD-dependent epimerase/dehydratase</fullName>
    </submittedName>
</protein>
<dbReference type="RefSeq" id="WP_090283731.1">
    <property type="nucleotide sequence ID" value="NZ_FMWO01000020.1"/>
</dbReference>
<evidence type="ECO:0000313" key="2">
    <source>
        <dbReference type="EMBL" id="SCZ84338.1"/>
    </source>
</evidence>
<organism evidence="2 3">
    <name type="scientific">Nitrosomonas mobilis</name>
    <dbReference type="NCBI Taxonomy" id="51642"/>
    <lineage>
        <taxon>Bacteria</taxon>
        <taxon>Pseudomonadati</taxon>
        <taxon>Pseudomonadota</taxon>
        <taxon>Betaproteobacteria</taxon>
        <taxon>Nitrosomonadales</taxon>
        <taxon>Nitrosomonadaceae</taxon>
        <taxon>Nitrosomonas</taxon>
    </lineage>
</organism>
<keyword evidence="3" id="KW-1185">Reference proteome</keyword>
<dbReference type="OrthoDB" id="5292533at2"/>
<dbReference type="PANTHER" id="PTHR48079">
    <property type="entry name" value="PROTEIN YEEZ"/>
    <property type="match status" value="1"/>
</dbReference>
<dbReference type="GO" id="GO:0004029">
    <property type="term" value="F:aldehyde dehydrogenase (NAD+) activity"/>
    <property type="evidence" value="ECO:0007669"/>
    <property type="project" value="TreeGrafter"/>
</dbReference>
<evidence type="ECO:0000259" key="1">
    <source>
        <dbReference type="Pfam" id="PF01370"/>
    </source>
</evidence>
<dbReference type="Proteomes" id="UP000198729">
    <property type="component" value="Unassembled WGS sequence"/>
</dbReference>
<gene>
    <name evidence="2" type="ORF">NSMM_150076</name>
</gene>
<accession>A0A1G5SB42</accession>
<dbReference type="SUPFAM" id="SSF51735">
    <property type="entry name" value="NAD(P)-binding Rossmann-fold domains"/>
    <property type="match status" value="1"/>
</dbReference>
<dbReference type="InterPro" id="IPR001509">
    <property type="entry name" value="Epimerase_deHydtase"/>
</dbReference>
<dbReference type="InterPro" id="IPR051783">
    <property type="entry name" value="NAD(P)-dependent_oxidoreduct"/>
</dbReference>
<dbReference type="GO" id="GO:0005737">
    <property type="term" value="C:cytoplasm"/>
    <property type="evidence" value="ECO:0007669"/>
    <property type="project" value="TreeGrafter"/>
</dbReference>
<dbReference type="AlphaFoldDB" id="A0A1G5SB42"/>
<evidence type="ECO:0000313" key="3">
    <source>
        <dbReference type="Proteomes" id="UP000198729"/>
    </source>
</evidence>
<dbReference type="Pfam" id="PF01370">
    <property type="entry name" value="Epimerase"/>
    <property type="match status" value="1"/>
</dbReference>
<sequence length="307" mass="33570">MTRLVAVTGATGFIGQQLLKQLVGKGWKVRALTRQSSVPFSHSAVEWIVGDLSCIEKLKNLVASADTVIHCAGAVKGNSWNSFLSSNVVGTKHILQAITKTNSCSRLLYISSLAARQPQLSWYAKSKYDAEQLLSMVDDRLAVTIFRPAAVYGPGDKALTPLLQAMRYGVLPVLSPATNRFGLVHVNDLVEAVLCWLDSGPPISGVYEIDDGTPGGYDYAMIASIAEQVLKRKVRYVRIPLKGLSSLAKLNLWLASVLGYAPMLTPGKVQELQYPDWTCDITALQKVLQNWYPEIQLDIALPVLIQS</sequence>
<proteinExistence type="predicted"/>
<name>A0A1G5SB42_9PROT</name>
<dbReference type="EMBL" id="FMWO01000020">
    <property type="protein sequence ID" value="SCZ84338.1"/>
    <property type="molecule type" value="Genomic_DNA"/>
</dbReference>
<dbReference type="PANTHER" id="PTHR48079:SF6">
    <property type="entry name" value="NAD(P)-BINDING DOMAIN-CONTAINING PROTEIN-RELATED"/>
    <property type="match status" value="1"/>
</dbReference>
<dbReference type="STRING" id="51642.NSMM_150076"/>
<reference evidence="2 3" key="1">
    <citation type="submission" date="2016-10" db="EMBL/GenBank/DDBJ databases">
        <authorList>
            <person name="de Groot N.N."/>
        </authorList>
    </citation>
    <scope>NUCLEOTIDE SEQUENCE [LARGE SCALE GENOMIC DNA]</scope>
    <source>
        <strain evidence="2">1</strain>
    </source>
</reference>
<feature type="domain" description="NAD-dependent epimerase/dehydratase" evidence="1">
    <location>
        <begin position="5"/>
        <end position="199"/>
    </location>
</feature>